<dbReference type="EMBL" id="KQ965821">
    <property type="protein sequence ID" value="KXS10466.1"/>
    <property type="molecule type" value="Genomic_DNA"/>
</dbReference>
<gene>
    <name evidence="2" type="ORF">M427DRAFT_37000</name>
</gene>
<dbReference type="AlphaFoldDB" id="A0A139A115"/>
<evidence type="ECO:0000313" key="2">
    <source>
        <dbReference type="EMBL" id="KXS10466.1"/>
    </source>
</evidence>
<dbReference type="STRING" id="1344416.A0A139A115"/>
<dbReference type="OrthoDB" id="5594013at2759"/>
<keyword evidence="1" id="KW-0812">Transmembrane</keyword>
<reference evidence="2 3" key="1">
    <citation type="journal article" date="2015" name="Genome Biol. Evol.">
        <title>Phylogenomic analyses indicate that early fungi evolved digesting cell walls of algal ancestors of land plants.</title>
        <authorList>
            <person name="Chang Y."/>
            <person name="Wang S."/>
            <person name="Sekimoto S."/>
            <person name="Aerts A.L."/>
            <person name="Choi C."/>
            <person name="Clum A."/>
            <person name="LaButti K.M."/>
            <person name="Lindquist E.A."/>
            <person name="Yee Ngan C."/>
            <person name="Ohm R.A."/>
            <person name="Salamov A.A."/>
            <person name="Grigoriev I.V."/>
            <person name="Spatafora J.W."/>
            <person name="Berbee M.L."/>
        </authorList>
    </citation>
    <scope>NUCLEOTIDE SEQUENCE [LARGE SCALE GENOMIC DNA]</scope>
    <source>
        <strain evidence="2 3">JEL478</strain>
    </source>
</reference>
<sequence length="339" mass="35930">MAVTDLLRRACPVIAGLFYIAVVIALNVVFIKQGQNELKPKGLCANNAYCVDANGNDIVTTYGQTWSDAILVSAHFVSLDVGSEKITFRMTLSGIGKYAANLANVTFVAGDVSKKFDITAVEPGLDATMSATDGDPSTFPFDAHTGDALVYAFIGTQAPGNYIPLGFQNVGFTGSFTAKAFIQATDPTPNQLRYSVGVNVSRSATTKLFAILVAAVQWGLSLGYGLMTTDIRFKGRKLELPILAMGPGLLFAMPGIRNSTPNAPPIGTQLDMASLFFAMAVIGLCLVSNMIRFLWEASHPAPAKPAESKKPDYSAYPAADMAPQGYFPASGGADMVIRS</sequence>
<proteinExistence type="predicted"/>
<protein>
    <submittedName>
        <fullName evidence="2">Uncharacterized protein</fullName>
    </submittedName>
</protein>
<keyword evidence="1" id="KW-0472">Membrane</keyword>
<dbReference type="Pfam" id="PF14494">
    <property type="entry name" value="DUF4436"/>
    <property type="match status" value="1"/>
</dbReference>
<name>A0A139A115_GONPJ</name>
<feature type="transmembrane region" description="Helical" evidence="1">
    <location>
        <begin position="208"/>
        <end position="226"/>
    </location>
</feature>
<dbReference type="InterPro" id="IPR027948">
    <property type="entry name" value="DUF4436"/>
</dbReference>
<feature type="transmembrane region" description="Helical" evidence="1">
    <location>
        <begin position="12"/>
        <end position="31"/>
    </location>
</feature>
<keyword evidence="1" id="KW-1133">Transmembrane helix</keyword>
<feature type="transmembrane region" description="Helical" evidence="1">
    <location>
        <begin position="276"/>
        <end position="295"/>
    </location>
</feature>
<keyword evidence="3" id="KW-1185">Reference proteome</keyword>
<evidence type="ECO:0000313" key="3">
    <source>
        <dbReference type="Proteomes" id="UP000070544"/>
    </source>
</evidence>
<organism evidence="2 3">
    <name type="scientific">Gonapodya prolifera (strain JEL478)</name>
    <name type="common">Monoblepharis prolifera</name>
    <dbReference type="NCBI Taxonomy" id="1344416"/>
    <lineage>
        <taxon>Eukaryota</taxon>
        <taxon>Fungi</taxon>
        <taxon>Fungi incertae sedis</taxon>
        <taxon>Chytridiomycota</taxon>
        <taxon>Chytridiomycota incertae sedis</taxon>
        <taxon>Monoblepharidomycetes</taxon>
        <taxon>Monoblepharidales</taxon>
        <taxon>Gonapodyaceae</taxon>
        <taxon>Gonapodya</taxon>
    </lineage>
</organism>
<dbReference type="Proteomes" id="UP000070544">
    <property type="component" value="Unassembled WGS sequence"/>
</dbReference>
<evidence type="ECO:0000256" key="1">
    <source>
        <dbReference type="SAM" id="Phobius"/>
    </source>
</evidence>
<accession>A0A139A115</accession>